<dbReference type="RefSeq" id="WP_137637693.1">
    <property type="nucleotide sequence ID" value="NZ_BJDN01000011.1"/>
</dbReference>
<dbReference type="EMBL" id="JBHTIO010000028">
    <property type="protein sequence ID" value="MFD0897157.1"/>
    <property type="molecule type" value="Genomic_DNA"/>
</dbReference>
<keyword evidence="2" id="KW-1003">Cell membrane</keyword>
<comment type="caution">
    <text evidence="8">The sequence shown here is derived from an EMBL/GenBank/DDBJ whole genome shotgun (WGS) entry which is preliminary data.</text>
</comment>
<sequence length="433" mass="47509">MTKFWVVTRQVYLKNLRSGTFLWMVLSPLVIALIGGIIGYFFATGQETPKIAVISDRTAYQIVTPTKKAANGVQVNLNDPSNKKYQVDRKITTLTAAKKALRQEKIAGYLTLKQAQQRLTATYVSRDNSPQLDTKVLSEVLTNQHMLVTATQLQLSQAELTRLLQPVTVQHRTVSFTQGKQENRSNAQQAANGSLAMAITVIILLFIMSYAGMIAQEIGAEKGSRIMEIVLSSVSATTQFFGKISGMLGLVITQLLIYGVFGAVGYIFVHHYAFAQAFLNQLDLQQLFSGPILFTILFAFLAICLYTVLAAMLASLVSRQEQIQQAITPLTALGFLGYMGGFLAMGNNNSPVVAISSYIPFVSQNVMTVRYAMGNVTAGPAYLSLGITLVTLIGFTFLALQLYRANVLVYSDAGVFKSLRKSIRILIAERHSK</sequence>
<keyword evidence="9" id="KW-1185">Reference proteome</keyword>
<dbReference type="InterPro" id="IPR013525">
    <property type="entry name" value="ABC2_TM"/>
</dbReference>
<dbReference type="PANTHER" id="PTHR30294:SF29">
    <property type="entry name" value="MULTIDRUG ABC TRANSPORTER PERMEASE YBHS-RELATED"/>
    <property type="match status" value="1"/>
</dbReference>
<comment type="subcellular location">
    <subcellularLocation>
        <location evidence="1">Cell membrane</location>
        <topology evidence="1">Multi-pass membrane protein</topology>
    </subcellularLocation>
</comment>
<accession>A0ABW3ECQ9</accession>
<evidence type="ECO:0000256" key="4">
    <source>
        <dbReference type="ARBA" id="ARBA00022989"/>
    </source>
</evidence>
<keyword evidence="5 6" id="KW-0472">Membrane</keyword>
<evidence type="ECO:0000256" key="6">
    <source>
        <dbReference type="SAM" id="Phobius"/>
    </source>
</evidence>
<keyword evidence="4 6" id="KW-1133">Transmembrane helix</keyword>
<feature type="transmembrane region" description="Helical" evidence="6">
    <location>
        <begin position="195"/>
        <end position="215"/>
    </location>
</feature>
<feature type="transmembrane region" description="Helical" evidence="6">
    <location>
        <begin position="326"/>
        <end position="345"/>
    </location>
</feature>
<gene>
    <name evidence="8" type="ORF">ACFQZ7_05325</name>
</gene>
<evidence type="ECO:0000313" key="8">
    <source>
        <dbReference type="EMBL" id="MFD0897157.1"/>
    </source>
</evidence>
<feature type="transmembrane region" description="Helical" evidence="6">
    <location>
        <begin position="248"/>
        <end position="272"/>
    </location>
</feature>
<evidence type="ECO:0000259" key="7">
    <source>
        <dbReference type="Pfam" id="PF12698"/>
    </source>
</evidence>
<reference evidence="9" key="1">
    <citation type="journal article" date="2019" name="Int. J. Syst. Evol. Microbiol.">
        <title>The Global Catalogue of Microorganisms (GCM) 10K type strain sequencing project: providing services to taxonomists for standard genome sequencing and annotation.</title>
        <authorList>
            <consortium name="The Broad Institute Genomics Platform"/>
            <consortium name="The Broad Institute Genome Sequencing Center for Infectious Disease"/>
            <person name="Wu L."/>
            <person name="Ma J."/>
        </authorList>
    </citation>
    <scope>NUCLEOTIDE SEQUENCE [LARGE SCALE GENOMIC DNA]</scope>
    <source>
        <strain evidence="9">CCM 8925</strain>
    </source>
</reference>
<feature type="transmembrane region" description="Helical" evidence="6">
    <location>
        <begin position="381"/>
        <end position="400"/>
    </location>
</feature>
<protein>
    <submittedName>
        <fullName evidence="8">ABC transporter permease</fullName>
    </submittedName>
</protein>
<feature type="domain" description="ABC-2 type transporter transmembrane" evidence="7">
    <location>
        <begin position="21"/>
        <end position="399"/>
    </location>
</feature>
<name>A0ABW3ECQ9_9LACO</name>
<organism evidence="8 9">
    <name type="scientific">Loigolactobacillus binensis</name>
    <dbReference type="NCBI Taxonomy" id="2559922"/>
    <lineage>
        <taxon>Bacteria</taxon>
        <taxon>Bacillati</taxon>
        <taxon>Bacillota</taxon>
        <taxon>Bacilli</taxon>
        <taxon>Lactobacillales</taxon>
        <taxon>Lactobacillaceae</taxon>
        <taxon>Loigolactobacillus</taxon>
    </lineage>
</organism>
<dbReference type="Pfam" id="PF12698">
    <property type="entry name" value="ABC2_membrane_3"/>
    <property type="match status" value="1"/>
</dbReference>
<evidence type="ECO:0000256" key="1">
    <source>
        <dbReference type="ARBA" id="ARBA00004651"/>
    </source>
</evidence>
<evidence type="ECO:0000313" key="9">
    <source>
        <dbReference type="Proteomes" id="UP001597104"/>
    </source>
</evidence>
<dbReference type="PANTHER" id="PTHR30294">
    <property type="entry name" value="MEMBRANE COMPONENT OF ABC TRANSPORTER YHHJ-RELATED"/>
    <property type="match status" value="1"/>
</dbReference>
<dbReference type="InterPro" id="IPR051449">
    <property type="entry name" value="ABC-2_transporter_component"/>
</dbReference>
<dbReference type="Proteomes" id="UP001597104">
    <property type="component" value="Unassembled WGS sequence"/>
</dbReference>
<feature type="transmembrane region" description="Helical" evidence="6">
    <location>
        <begin position="292"/>
        <end position="314"/>
    </location>
</feature>
<evidence type="ECO:0000256" key="3">
    <source>
        <dbReference type="ARBA" id="ARBA00022692"/>
    </source>
</evidence>
<proteinExistence type="predicted"/>
<keyword evidence="3 6" id="KW-0812">Transmembrane</keyword>
<evidence type="ECO:0000256" key="2">
    <source>
        <dbReference type="ARBA" id="ARBA00022475"/>
    </source>
</evidence>
<feature type="transmembrane region" description="Helical" evidence="6">
    <location>
        <begin position="21"/>
        <end position="43"/>
    </location>
</feature>
<evidence type="ECO:0000256" key="5">
    <source>
        <dbReference type="ARBA" id="ARBA00023136"/>
    </source>
</evidence>